<dbReference type="RefSeq" id="WP_134483500.1">
    <property type="nucleotide sequence ID" value="NZ_LR216287.1"/>
</dbReference>
<proteinExistence type="predicted"/>
<name>A0A484I9X1_9ARCH</name>
<dbReference type="GeneID" id="39420631"/>
<dbReference type="EMBL" id="LR216287">
    <property type="protein sequence ID" value="VFJ13563.1"/>
    <property type="molecule type" value="Genomic_DNA"/>
</dbReference>
<gene>
    <name evidence="1" type="ORF">NFRAN_1241</name>
</gene>
<sequence>MPNRYLQYKITSVKKRMDKLFHQIYGNLALQYSNEVINGWSASLIFTLEAYEYKIAAST</sequence>
<keyword evidence="2" id="KW-1185">Reference proteome</keyword>
<accession>A0A484I9X1</accession>
<dbReference type="AlphaFoldDB" id="A0A484I9X1"/>
<reference evidence="1 2" key="1">
    <citation type="submission" date="2019-02" db="EMBL/GenBank/DDBJ databases">
        <authorList>
            <person name="Lehtovirta-Morley E L."/>
        </authorList>
    </citation>
    <scope>NUCLEOTIDE SEQUENCE [LARGE SCALE GENOMIC DNA]</scope>
    <source>
        <strain evidence="1">NFRAN1</strain>
    </source>
</reference>
<dbReference type="Proteomes" id="UP000294299">
    <property type="component" value="Chromosome NFRAN"/>
</dbReference>
<dbReference type="KEGG" id="nfn:NFRAN_1241"/>
<organism evidence="1 2">
    <name type="scientific">Candidatus Nitrosocosmicus franklandianus</name>
    <dbReference type="NCBI Taxonomy" id="1798806"/>
    <lineage>
        <taxon>Archaea</taxon>
        <taxon>Nitrososphaerota</taxon>
        <taxon>Nitrososphaeria</taxon>
        <taxon>Nitrososphaerales</taxon>
        <taxon>Nitrososphaeraceae</taxon>
        <taxon>Candidatus Nitrosocosmicus</taxon>
    </lineage>
</organism>
<protein>
    <submittedName>
        <fullName evidence="1">Uncharacterized protein</fullName>
    </submittedName>
</protein>
<evidence type="ECO:0000313" key="2">
    <source>
        <dbReference type="Proteomes" id="UP000294299"/>
    </source>
</evidence>
<evidence type="ECO:0000313" key="1">
    <source>
        <dbReference type="EMBL" id="VFJ13563.1"/>
    </source>
</evidence>